<protein>
    <submittedName>
        <fullName evidence="1">Envelope glycoprotein</fullName>
    </submittedName>
</protein>
<feature type="non-terminal residue" evidence="1">
    <location>
        <position position="138"/>
    </location>
</feature>
<name>Q64G68_HV1</name>
<dbReference type="SUPFAM" id="SSF58069">
    <property type="entry name" value="Virus ectodomain"/>
    <property type="match status" value="1"/>
</dbReference>
<keyword evidence="1" id="KW-0946">Virion</keyword>
<dbReference type="GO" id="GO:0019031">
    <property type="term" value="C:viral envelope"/>
    <property type="evidence" value="ECO:0007669"/>
    <property type="project" value="UniProtKB-KW"/>
</dbReference>
<accession>Q64G68</accession>
<dbReference type="Gene3D" id="1.20.5.170">
    <property type="match status" value="1"/>
</dbReference>
<sequence length="138" mass="15948">ICCGIEAQQHMLQLTVYGIKQLQARVLALERYLRDQQLLGMYGCSRNSSAPLLCLRTPVRVINLYEGFKIIVPRCNRIKKLIIIQTSYTIYLKSRKTSKKQMKKIYSLWQMAKFIELVRHNTVAVDIKIFIMIVGGLG</sequence>
<feature type="non-terminal residue" evidence="1">
    <location>
        <position position="1"/>
    </location>
</feature>
<dbReference type="EMBL" id="AY697997">
    <property type="protein sequence ID" value="AAU21265.1"/>
    <property type="molecule type" value="Genomic_DNA"/>
</dbReference>
<gene>
    <name evidence="1" type="primary">env</name>
</gene>
<evidence type="ECO:0000313" key="1">
    <source>
        <dbReference type="EMBL" id="AAU21265.1"/>
    </source>
</evidence>
<proteinExistence type="predicted"/>
<organismHost>
    <name type="scientific">Homo sapiens</name>
    <name type="common">Human</name>
    <dbReference type="NCBI Taxonomy" id="9606"/>
</organismHost>
<reference evidence="1" key="1">
    <citation type="journal article" date="2005" name="AIDS Res. Hum. Retroviruses">
        <title>HIV type 1 subtypes in circulation in northern Kenya.</title>
        <authorList>
            <person name="Khamadi S.A."/>
            <person name="Ochieng W."/>
            <person name="Lihana R.W."/>
            <person name="Kinyua J."/>
            <person name="Muriuki J."/>
            <person name="Mwangi J."/>
            <person name="Lwembe R."/>
            <person name="Kiptoo M."/>
            <person name="Osman S."/>
            <person name="Lagat N."/>
            <person name="Pelle R."/>
            <person name="Muigai A."/>
            <person name="Carter J.Y."/>
            <person name="Oishi I."/>
            <person name="Ichimura H."/>
            <person name="Mwaniki D.L."/>
            <person name="Okoth F.A."/>
            <person name="Mpoke S."/>
            <person name="Songok E.M."/>
        </authorList>
    </citation>
    <scope>NUCLEOTIDE SEQUENCE</scope>
    <source>
        <strain evidence="1">MYDH001</strain>
    </source>
</reference>
<organism evidence="1">
    <name type="scientific">Human immunodeficiency virus type 1</name>
    <name type="common">HIV-1</name>
    <dbReference type="NCBI Taxonomy" id="11676"/>
    <lineage>
        <taxon>Viruses</taxon>
        <taxon>Riboviria</taxon>
        <taxon>Pararnavirae</taxon>
        <taxon>Artverviricota</taxon>
        <taxon>Revtraviricetes</taxon>
        <taxon>Ortervirales</taxon>
        <taxon>Retroviridae</taxon>
        <taxon>Orthoretrovirinae</taxon>
        <taxon>Lentivirus</taxon>
        <taxon>Lentivirus humimdef1</taxon>
    </lineage>
</organism>
<keyword evidence="1" id="KW-0261">Viral envelope protein</keyword>